<dbReference type="RefSeq" id="WP_136167443.1">
    <property type="nucleotide sequence ID" value="NZ_KZ819085.1"/>
</dbReference>
<sequence>MSTIEIKGKGNKQIALRVEPALEEGIKQAMAQDGDASVSAWIKRIIRKELQSRGIDQKS</sequence>
<evidence type="ECO:0000313" key="2">
    <source>
        <dbReference type="Proteomes" id="UP000296159"/>
    </source>
</evidence>
<protein>
    <recommendedName>
        <fullName evidence="3">Toxin-antitoxin system HicB family antitoxin</fullName>
    </recommendedName>
</protein>
<proteinExistence type="predicted"/>
<dbReference type="Proteomes" id="UP000296159">
    <property type="component" value="Unassembled WGS sequence"/>
</dbReference>
<evidence type="ECO:0008006" key="3">
    <source>
        <dbReference type="Google" id="ProtNLM"/>
    </source>
</evidence>
<accession>A0A2U1TU60</accession>
<comment type="caution">
    <text evidence="1">The sequence shown here is derived from an EMBL/GenBank/DDBJ whole genome shotgun (WGS) entry which is preliminary data.</text>
</comment>
<reference evidence="1 2" key="1">
    <citation type="submission" date="2018-04" db="EMBL/GenBank/DDBJ databases">
        <title>Brenneria corticis sp.nov.</title>
        <authorList>
            <person name="Li Y."/>
        </authorList>
    </citation>
    <scope>NUCLEOTIDE SEQUENCE [LARGE SCALE GENOMIC DNA]</scope>
    <source>
        <strain evidence="1 2">CFCC 11842</strain>
    </source>
</reference>
<evidence type="ECO:0000313" key="1">
    <source>
        <dbReference type="EMBL" id="PWC12946.1"/>
    </source>
</evidence>
<name>A0A2U1TU60_9GAMM</name>
<dbReference type="EMBL" id="QDKH01000020">
    <property type="protein sequence ID" value="PWC12946.1"/>
    <property type="molecule type" value="Genomic_DNA"/>
</dbReference>
<gene>
    <name evidence="1" type="ORF">DDT56_16065</name>
</gene>
<dbReference type="AlphaFoldDB" id="A0A2U1TU60"/>
<organism evidence="1 2">
    <name type="scientific">Brenneria corticis</name>
    <dbReference type="NCBI Taxonomy" id="2173106"/>
    <lineage>
        <taxon>Bacteria</taxon>
        <taxon>Pseudomonadati</taxon>
        <taxon>Pseudomonadota</taxon>
        <taxon>Gammaproteobacteria</taxon>
        <taxon>Enterobacterales</taxon>
        <taxon>Pectobacteriaceae</taxon>
        <taxon>Brenneria</taxon>
    </lineage>
</organism>
<keyword evidence="2" id="KW-1185">Reference proteome</keyword>